<feature type="domain" description="MacB-like periplasmic core" evidence="9">
    <location>
        <begin position="25"/>
        <end position="254"/>
    </location>
</feature>
<evidence type="ECO:0000256" key="3">
    <source>
        <dbReference type="ARBA" id="ARBA00022692"/>
    </source>
</evidence>
<dbReference type="RefSeq" id="WP_009196522.1">
    <property type="nucleotide sequence ID" value="NZ_AODQ01000093.1"/>
</dbReference>
<dbReference type="eggNOG" id="COG0577">
    <property type="taxonomic scope" value="Bacteria"/>
</dbReference>
<dbReference type="PATRIC" id="fig|1279009.4.peg.3185"/>
<dbReference type="OrthoDB" id="9770036at2"/>
<keyword evidence="11" id="KW-1185">Reference proteome</keyword>
<evidence type="ECO:0000259" key="8">
    <source>
        <dbReference type="Pfam" id="PF02687"/>
    </source>
</evidence>
<evidence type="ECO:0000256" key="1">
    <source>
        <dbReference type="ARBA" id="ARBA00004651"/>
    </source>
</evidence>
<evidence type="ECO:0000259" key="9">
    <source>
        <dbReference type="Pfam" id="PF12704"/>
    </source>
</evidence>
<feature type="transmembrane region" description="Helical" evidence="7">
    <location>
        <begin position="21"/>
        <end position="46"/>
    </location>
</feature>
<feature type="transmembrane region" description="Helical" evidence="7">
    <location>
        <begin position="381"/>
        <end position="403"/>
    </location>
</feature>
<dbReference type="PANTHER" id="PTHR30572:SF4">
    <property type="entry name" value="ABC TRANSPORTER PERMEASE YTRF"/>
    <property type="match status" value="1"/>
</dbReference>
<keyword evidence="10" id="KW-0067">ATP-binding</keyword>
<dbReference type="GO" id="GO:0022857">
    <property type="term" value="F:transmembrane transporter activity"/>
    <property type="evidence" value="ECO:0007669"/>
    <property type="project" value="TreeGrafter"/>
</dbReference>
<name>M7N3F0_9BACT</name>
<keyword evidence="2" id="KW-1003">Cell membrane</keyword>
<dbReference type="InterPro" id="IPR025857">
    <property type="entry name" value="MacB_PCD"/>
</dbReference>
<protein>
    <submittedName>
        <fullName evidence="10">Macrolide export ATP-binding/permease protein MacB</fullName>
        <ecNumber evidence="10">3.6.3.-</ecNumber>
    </submittedName>
</protein>
<comment type="caution">
    <text evidence="10">The sequence shown here is derived from an EMBL/GenBank/DDBJ whole genome shotgun (WGS) entry which is preliminary data.</text>
</comment>
<feature type="transmembrane region" description="Helical" evidence="7">
    <location>
        <begin position="335"/>
        <end position="361"/>
    </location>
</feature>
<keyword evidence="5 7" id="KW-0472">Membrane</keyword>
<comment type="subcellular location">
    <subcellularLocation>
        <location evidence="1">Cell membrane</location>
        <topology evidence="1">Multi-pass membrane protein</topology>
    </subcellularLocation>
</comment>
<keyword evidence="4 7" id="KW-1133">Transmembrane helix</keyword>
<evidence type="ECO:0000256" key="5">
    <source>
        <dbReference type="ARBA" id="ARBA00023136"/>
    </source>
</evidence>
<evidence type="ECO:0000256" key="2">
    <source>
        <dbReference type="ARBA" id="ARBA00022475"/>
    </source>
</evidence>
<evidence type="ECO:0000313" key="11">
    <source>
        <dbReference type="Proteomes" id="UP000011910"/>
    </source>
</evidence>
<dbReference type="Pfam" id="PF12704">
    <property type="entry name" value="MacB_PCD"/>
    <property type="match status" value="1"/>
</dbReference>
<dbReference type="AlphaFoldDB" id="M7N3F0"/>
<keyword evidence="10" id="KW-0378">Hydrolase</keyword>
<dbReference type="PANTHER" id="PTHR30572">
    <property type="entry name" value="MEMBRANE COMPONENT OF TRANSPORTER-RELATED"/>
    <property type="match status" value="1"/>
</dbReference>
<evidence type="ECO:0000256" key="7">
    <source>
        <dbReference type="SAM" id="Phobius"/>
    </source>
</evidence>
<evidence type="ECO:0000256" key="6">
    <source>
        <dbReference type="ARBA" id="ARBA00038076"/>
    </source>
</evidence>
<dbReference type="EMBL" id="AODQ01000093">
    <property type="protein sequence ID" value="EMR01741.1"/>
    <property type="molecule type" value="Genomic_DNA"/>
</dbReference>
<dbReference type="InterPro" id="IPR003838">
    <property type="entry name" value="ABC3_permease_C"/>
</dbReference>
<keyword evidence="3 7" id="KW-0812">Transmembrane</keyword>
<dbReference type="Pfam" id="PF02687">
    <property type="entry name" value="FtsX"/>
    <property type="match status" value="1"/>
</dbReference>
<organism evidence="10 11">
    <name type="scientific">Cesiribacter andamanensis AMV16</name>
    <dbReference type="NCBI Taxonomy" id="1279009"/>
    <lineage>
        <taxon>Bacteria</taxon>
        <taxon>Pseudomonadati</taxon>
        <taxon>Bacteroidota</taxon>
        <taxon>Cytophagia</taxon>
        <taxon>Cytophagales</taxon>
        <taxon>Cesiribacteraceae</taxon>
        <taxon>Cesiribacter</taxon>
    </lineage>
</organism>
<dbReference type="Proteomes" id="UP000011910">
    <property type="component" value="Unassembled WGS sequence"/>
</dbReference>
<gene>
    <name evidence="10" type="primary">macB_9</name>
    <name evidence="10" type="ORF">ADICEAN_03137</name>
</gene>
<dbReference type="EC" id="3.6.3.-" evidence="10"/>
<dbReference type="InterPro" id="IPR050250">
    <property type="entry name" value="Macrolide_Exporter_MacB"/>
</dbReference>
<feature type="transmembrane region" description="Helical" evidence="7">
    <location>
        <begin position="286"/>
        <end position="314"/>
    </location>
</feature>
<evidence type="ECO:0000313" key="10">
    <source>
        <dbReference type="EMBL" id="EMR01741.1"/>
    </source>
</evidence>
<proteinExistence type="inferred from homology"/>
<sequence length="414" mass="45732">MKTLRLIFESFRFALTALRSNLLRTILSLLGVTVGIFSIILVFTVVDSLERNVKESLAFLGDNVIYVEKWPWIFGPEYPWWKFVNRPQASYPEYEFVAEKVTNAKAVSIMARRRTTARYGSNSTGGVTLFGVSYEHQDVADIPVENGRYFSPLEVQTARNVAVIGANVVEALFPTTDPLGKELTIKGQRYQVIGVMKRVGENLLDGPSNDDNIFVPYKAFLKAYYSGRYDGVGSIIAIKGKEGQNMTELLEEVRGVMRQRRGLRPREEDTFALNQPQMLSDMVSSIFGVITIVGAVIGSFAILIGGFGIANIMFVSVRERTNQIGIQKSLGAKRYFILLQFLFEAVFLSLLGGIAGLLLVYPFTFISFGALDFTLSLSNVVIGLGLAVVIGIISGLMPAWSAARMDPVTAIRTA</sequence>
<keyword evidence="10" id="KW-0547">Nucleotide-binding</keyword>
<evidence type="ECO:0000256" key="4">
    <source>
        <dbReference type="ARBA" id="ARBA00022989"/>
    </source>
</evidence>
<accession>M7N3F0</accession>
<dbReference type="GO" id="GO:0016787">
    <property type="term" value="F:hydrolase activity"/>
    <property type="evidence" value="ECO:0007669"/>
    <property type="project" value="UniProtKB-KW"/>
</dbReference>
<dbReference type="GO" id="GO:0005524">
    <property type="term" value="F:ATP binding"/>
    <property type="evidence" value="ECO:0007669"/>
    <property type="project" value="UniProtKB-KW"/>
</dbReference>
<dbReference type="STRING" id="1279009.ADICEAN_03137"/>
<feature type="domain" description="ABC3 transporter permease C-terminal" evidence="8">
    <location>
        <begin position="296"/>
        <end position="407"/>
    </location>
</feature>
<reference evidence="10 11" key="1">
    <citation type="journal article" date="2013" name="Genome Announc.">
        <title>Draft Genome Sequence of Cesiribacter andamanensis Strain AMV16T, Isolated from a Soil Sample from a Mud Volcano in the Andaman Islands, India.</title>
        <authorList>
            <person name="Shivaji S."/>
            <person name="Ara S."/>
            <person name="Begum Z."/>
            <person name="Srinivas T.N."/>
            <person name="Singh A."/>
            <person name="Kumar Pinnaka A."/>
        </authorList>
    </citation>
    <scope>NUCLEOTIDE SEQUENCE [LARGE SCALE GENOMIC DNA]</scope>
    <source>
        <strain evidence="10 11">AMV16</strain>
    </source>
</reference>
<dbReference type="GO" id="GO:0005886">
    <property type="term" value="C:plasma membrane"/>
    <property type="evidence" value="ECO:0007669"/>
    <property type="project" value="UniProtKB-SubCell"/>
</dbReference>
<comment type="similarity">
    <text evidence="6">Belongs to the ABC-4 integral membrane protein family.</text>
</comment>